<dbReference type="NCBIfam" id="TIGR00055">
    <property type="entry name" value="uppS"/>
    <property type="match status" value="1"/>
</dbReference>
<dbReference type="GO" id="GO:0016094">
    <property type="term" value="P:polyprenol biosynthetic process"/>
    <property type="evidence" value="ECO:0007669"/>
    <property type="project" value="TreeGrafter"/>
</dbReference>
<dbReference type="FunFam" id="3.40.1180.10:FF:000001">
    <property type="entry name" value="(2E,6E)-farnesyl-diphosphate-specific ditrans,polycis-undecaprenyl-diphosphate synthase"/>
    <property type="match status" value="1"/>
</dbReference>
<keyword evidence="2" id="KW-0479">Metal-binding</keyword>
<dbReference type="SUPFAM" id="SSF64005">
    <property type="entry name" value="Undecaprenyl diphosphate synthase"/>
    <property type="match status" value="1"/>
</dbReference>
<dbReference type="InterPro" id="IPR001441">
    <property type="entry name" value="UPP_synth-like"/>
</dbReference>
<dbReference type="EMBL" id="JPMI01000112">
    <property type="protein sequence ID" value="KFA92002.1"/>
    <property type="molecule type" value="Genomic_DNA"/>
</dbReference>
<comment type="caution">
    <text evidence="2">Lacks conserved residue(s) required for the propagation of feature annotation.</text>
</comment>
<feature type="binding site" evidence="2">
    <location>
        <position position="36"/>
    </location>
    <ligand>
        <name>substrate</name>
    </ligand>
</feature>
<feature type="active site" evidence="2">
    <location>
        <position position="31"/>
    </location>
</feature>
<keyword evidence="2" id="KW-0460">Magnesium</keyword>
<feature type="binding site" evidence="2">
    <location>
        <position position="31"/>
    </location>
    <ligand>
        <name>Mg(2+)</name>
        <dbReference type="ChEBI" id="CHEBI:18420"/>
    </ligand>
</feature>
<comment type="similarity">
    <text evidence="2">Belongs to the UPP synthase family.</text>
</comment>
<name>A0A084SU67_9BACT</name>
<comment type="function">
    <text evidence="2">Catalyzes the condensation of isopentenyl diphosphate (IPP) with allylic pyrophosphates generating different type of terpenoids.</text>
</comment>
<dbReference type="GO" id="GO:0000287">
    <property type="term" value="F:magnesium ion binding"/>
    <property type="evidence" value="ECO:0007669"/>
    <property type="project" value="UniProtKB-UniRule"/>
</dbReference>
<feature type="binding site" evidence="2">
    <location>
        <position position="80"/>
    </location>
    <ligand>
        <name>substrate</name>
    </ligand>
</feature>
<reference evidence="3 4" key="1">
    <citation type="submission" date="2014-07" db="EMBL/GenBank/DDBJ databases">
        <title>Draft Genome Sequence of Gephyronic Acid Producer, Cystobacter violaceus Strain Cb vi76.</title>
        <authorList>
            <person name="Stevens D.C."/>
            <person name="Young J."/>
            <person name="Carmichael R."/>
            <person name="Tan J."/>
            <person name="Taylor R.E."/>
        </authorList>
    </citation>
    <scope>NUCLEOTIDE SEQUENCE [LARGE SCALE GENOMIC DNA]</scope>
    <source>
        <strain evidence="3 4">Cb vi76</strain>
    </source>
</reference>
<evidence type="ECO:0000313" key="3">
    <source>
        <dbReference type="EMBL" id="KFA92002.1"/>
    </source>
</evidence>
<proteinExistence type="inferred from homology"/>
<dbReference type="HAMAP" id="MF_01139">
    <property type="entry name" value="ISPT"/>
    <property type="match status" value="1"/>
</dbReference>
<evidence type="ECO:0000256" key="1">
    <source>
        <dbReference type="ARBA" id="ARBA00022679"/>
    </source>
</evidence>
<protein>
    <recommendedName>
        <fullName evidence="2">Isoprenyl transferase</fullName>
        <ecNumber evidence="2">2.5.1.-</ecNumber>
    </recommendedName>
</protein>
<feature type="binding site" evidence="2">
    <location>
        <position position="48"/>
    </location>
    <ligand>
        <name>substrate</name>
    </ligand>
</feature>
<feature type="binding site" evidence="2">
    <location>
        <begin position="32"/>
        <end position="35"/>
    </location>
    <ligand>
        <name>substrate</name>
    </ligand>
</feature>
<dbReference type="GO" id="GO:0045547">
    <property type="term" value="F:ditrans,polycis-polyprenyl diphosphate synthase [(2E,6E)-farnesyl diphosphate specific] activity"/>
    <property type="evidence" value="ECO:0007669"/>
    <property type="project" value="TreeGrafter"/>
</dbReference>
<feature type="binding site" evidence="2">
    <location>
        <position position="218"/>
    </location>
    <ligand>
        <name>Mg(2+)</name>
        <dbReference type="ChEBI" id="CHEBI:18420"/>
    </ligand>
</feature>
<gene>
    <name evidence="3" type="ORF">Q664_18160</name>
</gene>
<comment type="subunit">
    <text evidence="2">Homodimer.</text>
</comment>
<dbReference type="EC" id="2.5.1.-" evidence="2"/>
<dbReference type="PANTHER" id="PTHR10291:SF0">
    <property type="entry name" value="DEHYDRODOLICHYL DIPHOSPHATE SYNTHASE 2"/>
    <property type="match status" value="1"/>
</dbReference>
<dbReference type="Proteomes" id="UP000028547">
    <property type="component" value="Unassembled WGS sequence"/>
</dbReference>
<dbReference type="Gene3D" id="3.40.1180.10">
    <property type="entry name" value="Decaprenyl diphosphate synthase-like"/>
    <property type="match status" value="1"/>
</dbReference>
<organism evidence="3 4">
    <name type="scientific">Archangium violaceum Cb vi76</name>
    <dbReference type="NCBI Taxonomy" id="1406225"/>
    <lineage>
        <taxon>Bacteria</taxon>
        <taxon>Pseudomonadati</taxon>
        <taxon>Myxococcota</taxon>
        <taxon>Myxococcia</taxon>
        <taxon>Myxococcales</taxon>
        <taxon>Cystobacterineae</taxon>
        <taxon>Archangiaceae</taxon>
        <taxon>Archangium</taxon>
    </lineage>
</organism>
<dbReference type="AlphaFoldDB" id="A0A084SU67"/>
<dbReference type="PROSITE" id="PS01066">
    <property type="entry name" value="UPP_SYNTHASE"/>
    <property type="match status" value="1"/>
</dbReference>
<sequence>MERPLSPPSVAALERLVQERPLPRHVGLIMDGNGRWAELRGLPREEGHREGSNSVREVTRCARRVGVQALTVYAFSSQNWARPAEEVAALMHLLREYLESERTEILENGIRLNAIGEVEKLPRFVKEPLDRLRADSADNTGMVLTLALSYGGREELAQAARRMAEAACKGELTPAQLDTQTFESYLWTDGLPPLDLVVRTSGEQRISNFLLWQLAYAELCFSDVLWPDFRTEAFLRCLAQYQQRERRFGLTSAQVKREDAQRANA</sequence>
<feature type="active site" description="Proton acceptor" evidence="2">
    <location>
        <position position="79"/>
    </location>
</feature>
<keyword evidence="1 2" id="KW-0808">Transferase</keyword>
<evidence type="ECO:0000313" key="4">
    <source>
        <dbReference type="Proteomes" id="UP000028547"/>
    </source>
</evidence>
<accession>A0A084SU67</accession>
<dbReference type="RefSeq" id="WP_043396506.1">
    <property type="nucleotide sequence ID" value="NZ_JPMI01000112.1"/>
</dbReference>
<comment type="caution">
    <text evidence="3">The sequence shown here is derived from an EMBL/GenBank/DDBJ whole genome shotgun (WGS) entry which is preliminary data.</text>
</comment>
<feature type="binding site" evidence="2">
    <location>
        <begin position="205"/>
        <end position="207"/>
    </location>
    <ligand>
        <name>substrate</name>
    </ligand>
</feature>
<feature type="binding site" evidence="2">
    <location>
        <position position="82"/>
    </location>
    <ligand>
        <name>substrate</name>
    </ligand>
</feature>
<dbReference type="Pfam" id="PF01255">
    <property type="entry name" value="Prenyltransf"/>
    <property type="match status" value="1"/>
</dbReference>
<dbReference type="InterPro" id="IPR036424">
    <property type="entry name" value="UPP_synth-like_sf"/>
</dbReference>
<evidence type="ECO:0000256" key="2">
    <source>
        <dbReference type="HAMAP-Rule" id="MF_01139"/>
    </source>
</evidence>
<dbReference type="InterPro" id="IPR018520">
    <property type="entry name" value="UPP_synth-like_CS"/>
</dbReference>
<dbReference type="CDD" id="cd00475">
    <property type="entry name" value="Cis_IPPS"/>
    <property type="match status" value="1"/>
</dbReference>
<feature type="binding site" evidence="2">
    <location>
        <position position="199"/>
    </location>
    <ligand>
        <name>substrate</name>
    </ligand>
</feature>
<feature type="binding site" evidence="2">
    <location>
        <position position="44"/>
    </location>
    <ligand>
        <name>substrate</name>
    </ligand>
</feature>
<dbReference type="PANTHER" id="PTHR10291">
    <property type="entry name" value="DEHYDRODOLICHYL DIPHOSPHATE SYNTHASE FAMILY MEMBER"/>
    <property type="match status" value="1"/>
</dbReference>
<comment type="cofactor">
    <cofactor evidence="2">
        <name>Mg(2+)</name>
        <dbReference type="ChEBI" id="CHEBI:18420"/>
    </cofactor>
    <text evidence="2">Binds 2 magnesium ions per subunit.</text>
</comment>